<sequence>MTTSSPVAVKPSSHKCAATSSALRDALLVTNSLRLRT</sequence>
<evidence type="ECO:0000313" key="4">
    <source>
        <dbReference type="EMBL" id="CPA49003.1"/>
    </source>
</evidence>
<accession>A0A0T9C9I1</accession>
<dbReference type="Proteomes" id="UP000038802">
    <property type="component" value="Unassembled WGS sequence"/>
</dbReference>
<reference evidence="4" key="1">
    <citation type="submission" date="2015-03" db="EMBL/GenBank/DDBJ databases">
        <authorList>
            <consortium name="Pathogen Informatics"/>
            <person name="Murphy D."/>
        </authorList>
    </citation>
    <scope>NUCLEOTIDE SEQUENCE</scope>
    <source>
        <strain evidence="4">N09902308</strain>
    </source>
</reference>
<proteinExistence type="predicted"/>
<dbReference type="AlphaFoldDB" id="A0A0T9C9I1"/>
<dbReference type="Proteomes" id="UP000046947">
    <property type="component" value="Unassembled WGS sequence"/>
</dbReference>
<dbReference type="EMBL" id="CSBK01003018">
    <property type="protein sequence ID" value="CPA49003.1"/>
    <property type="molecule type" value="Genomic_DNA"/>
</dbReference>
<name>A0A0T9C9I1_MYCTX</name>
<dbReference type="Proteomes" id="UP000045842">
    <property type="component" value="Unassembled WGS sequence"/>
</dbReference>
<reference evidence="2" key="2">
    <citation type="submission" date="2015-03" db="EMBL/GenBank/DDBJ databases">
        <authorList>
            <person name="Murphy D."/>
        </authorList>
    </citation>
    <scope>NUCLEOTIDE SEQUENCE [LARGE SCALE GENOMIC DNA]</scope>
    <source>
        <strain evidence="2">K00500041</strain>
    </source>
</reference>
<evidence type="ECO:0000313" key="7">
    <source>
        <dbReference type="Proteomes" id="UP000045842"/>
    </source>
</evidence>
<evidence type="ECO:0000313" key="8">
    <source>
        <dbReference type="Proteomes" id="UP000046947"/>
    </source>
</evidence>
<protein>
    <submittedName>
        <fullName evidence="2">Uncharacterized protein</fullName>
    </submittedName>
</protein>
<evidence type="ECO:0000313" key="3">
    <source>
        <dbReference type="EMBL" id="COW68032.1"/>
    </source>
</evidence>
<evidence type="ECO:0000313" key="1">
    <source>
        <dbReference type="EMBL" id="CFE84183.1"/>
    </source>
</evidence>
<gene>
    <name evidence="3" type="ORF">ERS007679_04167</name>
    <name evidence="1" type="ORF">ERS007688_04489</name>
    <name evidence="2" type="ORF">ERS007703_03379</name>
    <name evidence="4" type="ORF">ERS007739_04638</name>
</gene>
<reference evidence="5 6" key="3">
    <citation type="submission" date="2015-03" db="EMBL/GenBank/DDBJ databases">
        <authorList>
            <consortium name="Pathogen Informatics"/>
        </authorList>
    </citation>
    <scope>NUCLEOTIDE SEQUENCE [LARGE SCALE GENOMIC DNA]</scope>
    <source>
        <strain evidence="3 7">G09801536</strain>
        <strain evidence="1 8">H09601792</strain>
        <strain evidence="5">K00500041</strain>
        <strain evidence="6">N09902308</strain>
    </source>
</reference>
<evidence type="ECO:0000313" key="2">
    <source>
        <dbReference type="EMBL" id="COW32042.1"/>
    </source>
</evidence>
<dbReference type="EMBL" id="CSAD01000956">
    <property type="protein sequence ID" value="COW68032.1"/>
    <property type="molecule type" value="Genomic_DNA"/>
</dbReference>
<organism evidence="2 5">
    <name type="scientific">Mycobacterium tuberculosis</name>
    <dbReference type="NCBI Taxonomy" id="1773"/>
    <lineage>
        <taxon>Bacteria</taxon>
        <taxon>Bacillati</taxon>
        <taxon>Actinomycetota</taxon>
        <taxon>Actinomycetes</taxon>
        <taxon>Mycobacteriales</taxon>
        <taxon>Mycobacteriaceae</taxon>
        <taxon>Mycobacterium</taxon>
        <taxon>Mycobacterium tuberculosis complex</taxon>
    </lineage>
</organism>
<dbReference type="EMBL" id="CSAE01000452">
    <property type="protein sequence ID" value="COW32042.1"/>
    <property type="molecule type" value="Genomic_DNA"/>
</dbReference>
<evidence type="ECO:0000313" key="5">
    <source>
        <dbReference type="Proteomes" id="UP000038802"/>
    </source>
</evidence>
<dbReference type="EMBL" id="CFOH01001380">
    <property type="protein sequence ID" value="CFE84183.1"/>
    <property type="molecule type" value="Genomic_DNA"/>
</dbReference>
<dbReference type="Proteomes" id="UP000039021">
    <property type="component" value="Unassembled WGS sequence"/>
</dbReference>
<evidence type="ECO:0000313" key="6">
    <source>
        <dbReference type="Proteomes" id="UP000039021"/>
    </source>
</evidence>